<reference evidence="9 10" key="1">
    <citation type="submission" date="2018-08" db="EMBL/GenBank/DDBJ databases">
        <title>Aeromicrobium sp. M2KJ-4, whole genome shotgun sequence.</title>
        <authorList>
            <person name="Tuo L."/>
        </authorList>
    </citation>
    <scope>NUCLEOTIDE SEQUENCE [LARGE SCALE GENOMIC DNA]</scope>
    <source>
        <strain evidence="9 10">M2KJ-4</strain>
    </source>
</reference>
<evidence type="ECO:0000256" key="8">
    <source>
        <dbReference type="SAM" id="Phobius"/>
    </source>
</evidence>
<organism evidence="9 10">
    <name type="scientific">Aeromicrobium endophyticum</name>
    <dbReference type="NCBI Taxonomy" id="2292704"/>
    <lineage>
        <taxon>Bacteria</taxon>
        <taxon>Bacillati</taxon>
        <taxon>Actinomycetota</taxon>
        <taxon>Actinomycetes</taxon>
        <taxon>Propionibacteriales</taxon>
        <taxon>Nocardioidaceae</taxon>
        <taxon>Aeromicrobium</taxon>
    </lineage>
</organism>
<dbReference type="InterPro" id="IPR000522">
    <property type="entry name" value="ABC_transptr_permease_BtuC"/>
</dbReference>
<evidence type="ECO:0000256" key="7">
    <source>
        <dbReference type="ARBA" id="ARBA00023136"/>
    </source>
</evidence>
<evidence type="ECO:0000256" key="6">
    <source>
        <dbReference type="ARBA" id="ARBA00022989"/>
    </source>
</evidence>
<keyword evidence="6 8" id="KW-1133">Transmembrane helix</keyword>
<name>A0A371NYQ0_9ACTN</name>
<gene>
    <name evidence="9" type="ORF">DX116_18270</name>
</gene>
<keyword evidence="5 8" id="KW-0812">Transmembrane</keyword>
<feature type="transmembrane region" description="Helical" evidence="8">
    <location>
        <begin position="33"/>
        <end position="59"/>
    </location>
</feature>
<evidence type="ECO:0000256" key="4">
    <source>
        <dbReference type="ARBA" id="ARBA00022475"/>
    </source>
</evidence>
<feature type="transmembrane region" description="Helical" evidence="8">
    <location>
        <begin position="326"/>
        <end position="347"/>
    </location>
</feature>
<proteinExistence type="inferred from homology"/>
<feature type="transmembrane region" description="Helical" evidence="8">
    <location>
        <begin position="117"/>
        <end position="135"/>
    </location>
</feature>
<feature type="transmembrane region" description="Helical" evidence="8">
    <location>
        <begin position="141"/>
        <end position="161"/>
    </location>
</feature>
<dbReference type="InterPro" id="IPR037294">
    <property type="entry name" value="ABC_BtuC-like"/>
</dbReference>
<dbReference type="EMBL" id="QUBR01000003">
    <property type="protein sequence ID" value="REK68817.1"/>
    <property type="molecule type" value="Genomic_DNA"/>
</dbReference>
<sequence>MSLIRDVPPIDVGYRSSVLRAGPFVVSLRRRSLVVATVFVAVVLTLGVVALGLGTYPLAPDAVVRTLLGGGTELDRIVVFDWRLARTLAAIVLGGFLGIAGAVFQTVTRNPLASPDILGLSNGAFTGMLLTVVLFSASWPLVTAGGVAGGLVTAVVIWALAHRGGTQGFRLIVIGIGVAAMLSSANTWMLLEVELDTAMFASAWGAGTLNGVAGAPLAGAVACGVPLVAVLVVLAPRLRQLDLGDDVATATGARPGLVRALSLLVAVGLVSVSTAVIGPVAFIALAAPQIARRVAGTPYIPLTVSALVGACLLLVSDLVAQHVLPVALPAGVVTVSVGGLYLVVTIIQEIRRRA</sequence>
<evidence type="ECO:0000256" key="1">
    <source>
        <dbReference type="ARBA" id="ARBA00004651"/>
    </source>
</evidence>
<protein>
    <submittedName>
        <fullName evidence="9">Iron-enterobactin ABC transporter permease</fullName>
    </submittedName>
</protein>
<dbReference type="GO" id="GO:0005886">
    <property type="term" value="C:plasma membrane"/>
    <property type="evidence" value="ECO:0007669"/>
    <property type="project" value="UniProtKB-SubCell"/>
</dbReference>
<dbReference type="RefSeq" id="WP_119705742.1">
    <property type="nucleotide sequence ID" value="NZ_JBHSOI010000001.1"/>
</dbReference>
<dbReference type="Gene3D" id="1.10.3470.10">
    <property type="entry name" value="ABC transporter involved in vitamin B12 uptake, BtuC"/>
    <property type="match status" value="1"/>
</dbReference>
<comment type="caution">
    <text evidence="9">The sequence shown here is derived from an EMBL/GenBank/DDBJ whole genome shotgun (WGS) entry which is preliminary data.</text>
</comment>
<feature type="transmembrane region" description="Helical" evidence="8">
    <location>
        <begin position="211"/>
        <end position="234"/>
    </location>
</feature>
<evidence type="ECO:0000256" key="2">
    <source>
        <dbReference type="ARBA" id="ARBA00007935"/>
    </source>
</evidence>
<dbReference type="OrthoDB" id="4455417at2"/>
<dbReference type="Pfam" id="PF01032">
    <property type="entry name" value="FecCD"/>
    <property type="match status" value="1"/>
</dbReference>
<comment type="subcellular location">
    <subcellularLocation>
        <location evidence="1">Cell membrane</location>
        <topology evidence="1">Multi-pass membrane protein</topology>
    </subcellularLocation>
</comment>
<evidence type="ECO:0000313" key="9">
    <source>
        <dbReference type="EMBL" id="REK68817.1"/>
    </source>
</evidence>
<dbReference type="SUPFAM" id="SSF81345">
    <property type="entry name" value="ABC transporter involved in vitamin B12 uptake, BtuC"/>
    <property type="match status" value="1"/>
</dbReference>
<feature type="transmembrane region" description="Helical" evidence="8">
    <location>
        <begin position="299"/>
        <end position="319"/>
    </location>
</feature>
<dbReference type="AlphaFoldDB" id="A0A371NYQ0"/>
<dbReference type="GO" id="GO:0022857">
    <property type="term" value="F:transmembrane transporter activity"/>
    <property type="evidence" value="ECO:0007669"/>
    <property type="project" value="InterPro"/>
</dbReference>
<keyword evidence="3" id="KW-0813">Transport</keyword>
<dbReference type="PANTHER" id="PTHR30472">
    <property type="entry name" value="FERRIC ENTEROBACTIN TRANSPORT SYSTEM PERMEASE PROTEIN"/>
    <property type="match status" value="1"/>
</dbReference>
<keyword evidence="4" id="KW-1003">Cell membrane</keyword>
<keyword evidence="7 8" id="KW-0472">Membrane</keyword>
<evidence type="ECO:0000256" key="5">
    <source>
        <dbReference type="ARBA" id="ARBA00022692"/>
    </source>
</evidence>
<feature type="transmembrane region" description="Helical" evidence="8">
    <location>
        <begin position="263"/>
        <end position="287"/>
    </location>
</feature>
<feature type="transmembrane region" description="Helical" evidence="8">
    <location>
        <begin position="168"/>
        <end position="191"/>
    </location>
</feature>
<evidence type="ECO:0000256" key="3">
    <source>
        <dbReference type="ARBA" id="ARBA00022448"/>
    </source>
</evidence>
<comment type="similarity">
    <text evidence="2">Belongs to the binding-protein-dependent transport system permease family. FecCD subfamily.</text>
</comment>
<keyword evidence="10" id="KW-1185">Reference proteome</keyword>
<dbReference type="CDD" id="cd06550">
    <property type="entry name" value="TM_ABC_iron-siderophores_like"/>
    <property type="match status" value="1"/>
</dbReference>
<evidence type="ECO:0000313" key="10">
    <source>
        <dbReference type="Proteomes" id="UP000265581"/>
    </source>
</evidence>
<accession>A0A371NYQ0</accession>
<dbReference type="Proteomes" id="UP000265581">
    <property type="component" value="Unassembled WGS sequence"/>
</dbReference>
<dbReference type="GO" id="GO:0033214">
    <property type="term" value="P:siderophore-iron import into cell"/>
    <property type="evidence" value="ECO:0007669"/>
    <property type="project" value="TreeGrafter"/>
</dbReference>
<dbReference type="PANTHER" id="PTHR30472:SF24">
    <property type="entry name" value="FERRIC ENTEROBACTIN TRANSPORT SYSTEM PERMEASE PROTEIN FEPG"/>
    <property type="match status" value="1"/>
</dbReference>
<feature type="transmembrane region" description="Helical" evidence="8">
    <location>
        <begin position="84"/>
        <end position="105"/>
    </location>
</feature>